<evidence type="ECO:0008006" key="3">
    <source>
        <dbReference type="Google" id="ProtNLM"/>
    </source>
</evidence>
<sequence>MSLSSENISQIRTFTETLILKESSRLSSVSSQTGLLITAIIKSAEILGFKCDVNPNFKIKNLDLVRILNNIIENPSDYETIHRAGPVGFSALLEQIKLSQNRTLYSRTLNRDETRPFLSNRPLFKYYSFNSHSVDSLENSYIYHSKVTDFNDPFDCNARLLGKIMRKESYPIESTILINDFVEHIGVACFSLTKSSILMWSHYGNRHTGFCVEYSSYDLNWNAGEYSNAEVGSFHQSILKSAGDIFEKLYQVEYADLLKQLTIMPTKKGFYRTVKHLFLTKYNDWSYEQEVRRIIHLKETHNQTARKISHTREIVKAIYLGALVSDVNINMVKKIIKEKYENRVLIYKAVLSINSFAIEFELLDNKH</sequence>
<keyword evidence="2" id="KW-1185">Reference proteome</keyword>
<comment type="caution">
    <text evidence="1">The sequence shown here is derived from an EMBL/GenBank/DDBJ whole genome shotgun (WGS) entry which is preliminary data.</text>
</comment>
<evidence type="ECO:0000313" key="2">
    <source>
        <dbReference type="Proteomes" id="UP000679725"/>
    </source>
</evidence>
<name>A0ABN7RB70_9BACT</name>
<evidence type="ECO:0000313" key="1">
    <source>
        <dbReference type="EMBL" id="CAG5071507.1"/>
    </source>
</evidence>
<dbReference type="InterPro" id="IPR021352">
    <property type="entry name" value="DUF2971"/>
</dbReference>
<dbReference type="RefSeq" id="WP_215234831.1">
    <property type="nucleotide sequence ID" value="NZ_CAJRAU010000005.1"/>
</dbReference>
<gene>
    <name evidence="1" type="ORF">DYBT9623_03507</name>
</gene>
<reference evidence="1 2" key="1">
    <citation type="submission" date="2021-04" db="EMBL/GenBank/DDBJ databases">
        <authorList>
            <person name="Rodrigo-Torres L."/>
            <person name="Arahal R. D."/>
            <person name="Lucena T."/>
        </authorList>
    </citation>
    <scope>NUCLEOTIDE SEQUENCE [LARGE SCALE GENOMIC DNA]</scope>
    <source>
        <strain evidence="1 2">CECT 9623</strain>
    </source>
</reference>
<dbReference type="Proteomes" id="UP000679725">
    <property type="component" value="Unassembled WGS sequence"/>
</dbReference>
<accession>A0ABN7RB70</accession>
<protein>
    <recommendedName>
        <fullName evidence="3">DUF2971 domain-containing protein</fullName>
    </recommendedName>
</protein>
<dbReference type="Pfam" id="PF11185">
    <property type="entry name" value="DUF2971"/>
    <property type="match status" value="1"/>
</dbReference>
<proteinExistence type="predicted"/>
<organism evidence="1 2">
    <name type="scientific">Dyadobacter linearis</name>
    <dbReference type="NCBI Taxonomy" id="2823330"/>
    <lineage>
        <taxon>Bacteria</taxon>
        <taxon>Pseudomonadati</taxon>
        <taxon>Bacteroidota</taxon>
        <taxon>Cytophagia</taxon>
        <taxon>Cytophagales</taxon>
        <taxon>Spirosomataceae</taxon>
        <taxon>Dyadobacter</taxon>
    </lineage>
</organism>
<dbReference type="EMBL" id="CAJRAU010000005">
    <property type="protein sequence ID" value="CAG5071507.1"/>
    <property type="molecule type" value="Genomic_DNA"/>
</dbReference>